<keyword evidence="7" id="KW-0547">Nucleotide-binding</keyword>
<dbReference type="PROSITE" id="PS50929">
    <property type="entry name" value="ABC_TM1F"/>
    <property type="match status" value="1"/>
</dbReference>
<dbReference type="GO" id="GO:0140359">
    <property type="term" value="F:ABC-type transporter activity"/>
    <property type="evidence" value="ECO:0007669"/>
    <property type="project" value="InterPro"/>
</dbReference>
<dbReference type="GO" id="GO:0005524">
    <property type="term" value="F:ATP binding"/>
    <property type="evidence" value="ECO:0007669"/>
    <property type="project" value="UniProtKB-KW"/>
</dbReference>
<comment type="caution">
    <text evidence="7">The sequence shown here is derived from an EMBL/GenBank/DDBJ whole genome shotgun (WGS) entry which is preliminary data.</text>
</comment>
<keyword evidence="4 5" id="KW-0472">Membrane</keyword>
<feature type="transmembrane region" description="Helical" evidence="5">
    <location>
        <begin position="21"/>
        <end position="43"/>
    </location>
</feature>
<feature type="transmembrane region" description="Helical" evidence="5">
    <location>
        <begin position="55"/>
        <end position="80"/>
    </location>
</feature>
<evidence type="ECO:0000313" key="8">
    <source>
        <dbReference type="Proteomes" id="UP000650466"/>
    </source>
</evidence>
<keyword evidence="7" id="KW-0067">ATP-binding</keyword>
<evidence type="ECO:0000256" key="1">
    <source>
        <dbReference type="ARBA" id="ARBA00004651"/>
    </source>
</evidence>
<dbReference type="InterPro" id="IPR011527">
    <property type="entry name" value="ABC1_TM_dom"/>
</dbReference>
<dbReference type="EMBL" id="JACVVD010000025">
    <property type="protein sequence ID" value="MBD0384743.1"/>
    <property type="molecule type" value="Genomic_DNA"/>
</dbReference>
<evidence type="ECO:0000256" key="2">
    <source>
        <dbReference type="ARBA" id="ARBA00022692"/>
    </source>
</evidence>
<dbReference type="SUPFAM" id="SSF90123">
    <property type="entry name" value="ABC transporter transmembrane region"/>
    <property type="match status" value="1"/>
</dbReference>
<dbReference type="Pfam" id="PF00664">
    <property type="entry name" value="ABC_membrane"/>
    <property type="match status" value="1"/>
</dbReference>
<dbReference type="AlphaFoldDB" id="A0A926KYU4"/>
<dbReference type="InterPro" id="IPR036640">
    <property type="entry name" value="ABC1_TM_sf"/>
</dbReference>
<accession>A0A926KYU4</accession>
<name>A0A926KYU4_9BACL</name>
<protein>
    <submittedName>
        <fullName evidence="7">ABC transporter ATP-binding protein</fullName>
    </submittedName>
</protein>
<proteinExistence type="predicted"/>
<evidence type="ECO:0000256" key="3">
    <source>
        <dbReference type="ARBA" id="ARBA00022989"/>
    </source>
</evidence>
<dbReference type="Proteomes" id="UP000650466">
    <property type="component" value="Unassembled WGS sequence"/>
</dbReference>
<organism evidence="7 8">
    <name type="scientific">Paenibacillus sedimenti</name>
    <dbReference type="NCBI Taxonomy" id="2770274"/>
    <lineage>
        <taxon>Bacteria</taxon>
        <taxon>Bacillati</taxon>
        <taxon>Bacillota</taxon>
        <taxon>Bacilli</taxon>
        <taxon>Bacillales</taxon>
        <taxon>Paenibacillaceae</taxon>
        <taxon>Paenibacillus</taxon>
    </lineage>
</organism>
<comment type="subcellular location">
    <subcellularLocation>
        <location evidence="1">Cell membrane</location>
        <topology evidence="1">Multi-pass membrane protein</topology>
    </subcellularLocation>
</comment>
<dbReference type="Gene3D" id="1.20.1560.10">
    <property type="entry name" value="ABC transporter type 1, transmembrane domain"/>
    <property type="match status" value="1"/>
</dbReference>
<keyword evidence="3 5" id="KW-1133">Transmembrane helix</keyword>
<sequence>MKRRHWLINYIREIKGKFSGSVLLEAIAVVAELVMIAITKYVIDDIFIKGHYEKFFIYMEIFATAITTYILSHALAFILMRKNVLFFRYRLMEELLRAFFQMPQKDFQNQRIGQMTNYFTNEATMVADLLGNRMLMVSVNVLKCSILLLFIGFTDWTVLIIVLCCAYAYIRVGKYFSPRLKAIGKEAQEQQCPLCRSWRCIRFCKDIS</sequence>
<feature type="transmembrane region" description="Helical" evidence="5">
    <location>
        <begin position="146"/>
        <end position="170"/>
    </location>
</feature>
<reference evidence="7" key="1">
    <citation type="submission" date="2020-09" db="EMBL/GenBank/DDBJ databases">
        <title>Draft Genome Sequence of Paenibacillus sp. WST5.</title>
        <authorList>
            <person name="Bao Z."/>
        </authorList>
    </citation>
    <scope>NUCLEOTIDE SEQUENCE</scope>
    <source>
        <strain evidence="7">WST5</strain>
    </source>
</reference>
<evidence type="ECO:0000256" key="5">
    <source>
        <dbReference type="SAM" id="Phobius"/>
    </source>
</evidence>
<evidence type="ECO:0000313" key="7">
    <source>
        <dbReference type="EMBL" id="MBD0384743.1"/>
    </source>
</evidence>
<keyword evidence="2 5" id="KW-0812">Transmembrane</keyword>
<gene>
    <name evidence="7" type="ORF">ICC18_32460</name>
</gene>
<evidence type="ECO:0000256" key="4">
    <source>
        <dbReference type="ARBA" id="ARBA00023136"/>
    </source>
</evidence>
<keyword evidence="8" id="KW-1185">Reference proteome</keyword>
<evidence type="ECO:0000259" key="6">
    <source>
        <dbReference type="PROSITE" id="PS50929"/>
    </source>
</evidence>
<feature type="domain" description="ABC transmembrane type-1" evidence="6">
    <location>
        <begin position="20"/>
        <end position="191"/>
    </location>
</feature>
<dbReference type="GO" id="GO:0005886">
    <property type="term" value="C:plasma membrane"/>
    <property type="evidence" value="ECO:0007669"/>
    <property type="project" value="UniProtKB-SubCell"/>
</dbReference>